<keyword evidence="3" id="KW-0460">Magnesium</keyword>
<dbReference type="GO" id="GO:0016787">
    <property type="term" value="F:hydrolase activity"/>
    <property type="evidence" value="ECO:0007669"/>
    <property type="project" value="UniProtKB-KW"/>
</dbReference>
<organism evidence="4 5">
    <name type="scientific">Mycolicibacterium parafortuitum</name>
    <name type="common">Mycobacterium parafortuitum</name>
    <dbReference type="NCBI Taxonomy" id="39692"/>
    <lineage>
        <taxon>Bacteria</taxon>
        <taxon>Bacillati</taxon>
        <taxon>Actinomycetota</taxon>
        <taxon>Actinomycetes</taxon>
        <taxon>Mycobacteriales</taxon>
        <taxon>Mycobacteriaceae</taxon>
        <taxon>Mycolicibacterium</taxon>
    </lineage>
</organism>
<evidence type="ECO:0000313" key="5">
    <source>
        <dbReference type="Proteomes" id="UP000252008"/>
    </source>
</evidence>
<keyword evidence="2 4" id="KW-0378">Hydrolase</keyword>
<dbReference type="EMBL" id="UEGS01000001">
    <property type="protein sequence ID" value="SRX81631.1"/>
    <property type="molecule type" value="Genomic_DNA"/>
</dbReference>
<dbReference type="STRING" id="39692.BST38_23625"/>
<dbReference type="Pfam" id="PF00702">
    <property type="entry name" value="Hydrolase"/>
    <property type="match status" value="1"/>
</dbReference>
<dbReference type="NCBIfam" id="TIGR01549">
    <property type="entry name" value="HAD-SF-IA-v1"/>
    <property type="match status" value="1"/>
</dbReference>
<sequence>MSGGDPGLQAVLFDLDDTLLDHRGAAADALRAWGVHAGLAMPYGELVTTWQVLEWQYYDMYQRGQLSRTEQRRARVRALLSPRELTDGAADALFEAYWGFYRAAWRPFPDAEHAVSRALEAGLRVGILTNGDARDQRRKVEATTLAGFALPVFASSELPGAKPDPRAFEFSCRAMGVSTGQCLMVGDSLVNDIEGARAAGLPAVLLDRYGPDRPAPTGYAIVRGLGELRFG</sequence>
<dbReference type="InterPro" id="IPR051400">
    <property type="entry name" value="HAD-like_hydrolase"/>
</dbReference>
<dbReference type="Gene3D" id="3.40.50.1000">
    <property type="entry name" value="HAD superfamily/HAD-like"/>
    <property type="match status" value="1"/>
</dbReference>
<evidence type="ECO:0000256" key="2">
    <source>
        <dbReference type="ARBA" id="ARBA00022801"/>
    </source>
</evidence>
<evidence type="ECO:0000313" key="4">
    <source>
        <dbReference type="EMBL" id="SRX81631.1"/>
    </source>
</evidence>
<keyword evidence="5" id="KW-1185">Reference proteome</keyword>
<dbReference type="GO" id="GO:0044281">
    <property type="term" value="P:small molecule metabolic process"/>
    <property type="evidence" value="ECO:0007669"/>
    <property type="project" value="UniProtKB-ARBA"/>
</dbReference>
<dbReference type="PANTHER" id="PTHR46470">
    <property type="entry name" value="N-ACYLNEURAMINATE-9-PHOSPHATASE"/>
    <property type="match status" value="1"/>
</dbReference>
<evidence type="ECO:0000256" key="3">
    <source>
        <dbReference type="ARBA" id="ARBA00022842"/>
    </source>
</evidence>
<dbReference type="SFLD" id="SFLDG01129">
    <property type="entry name" value="C1.5:_HAD__Beta-PGM__Phosphata"/>
    <property type="match status" value="1"/>
</dbReference>
<evidence type="ECO:0000256" key="1">
    <source>
        <dbReference type="ARBA" id="ARBA00001946"/>
    </source>
</evidence>
<accession>A0A375YKI7</accession>
<gene>
    <name evidence="4" type="ORF">MPP7335_03387</name>
</gene>
<comment type="cofactor">
    <cofactor evidence="1">
        <name>Mg(2+)</name>
        <dbReference type="ChEBI" id="CHEBI:18420"/>
    </cofactor>
</comment>
<name>A0A375YKI7_MYCPF</name>
<proteinExistence type="predicted"/>
<reference evidence="4 5" key="1">
    <citation type="submission" date="2018-05" db="EMBL/GenBank/DDBJ databases">
        <authorList>
            <consortium name="IHU Genomes"/>
        </authorList>
    </citation>
    <scope>NUCLEOTIDE SEQUENCE [LARGE SCALE GENOMIC DNA]</scope>
    <source>
        <strain evidence="4 5">P7335</strain>
    </source>
</reference>
<protein>
    <submittedName>
        <fullName evidence="4">Hydrolase [Microlunatus phosphovorus NM-1]</fullName>
    </submittedName>
</protein>
<dbReference type="RefSeq" id="WP_083145915.1">
    <property type="nucleotide sequence ID" value="NZ_MVID01000027.1"/>
</dbReference>
<dbReference type="PANTHER" id="PTHR46470:SF4">
    <property type="entry name" value="5-AMINO-6-(5-PHOSPHO-D-RIBITYLAMINO)URACIL PHOSPHATASE YIGB"/>
    <property type="match status" value="1"/>
</dbReference>
<dbReference type="PRINTS" id="PR00413">
    <property type="entry name" value="HADHALOGNASE"/>
</dbReference>
<dbReference type="AlphaFoldDB" id="A0A375YKI7"/>
<dbReference type="SFLD" id="SFLDS00003">
    <property type="entry name" value="Haloacid_Dehalogenase"/>
    <property type="match status" value="1"/>
</dbReference>
<dbReference type="InterPro" id="IPR036412">
    <property type="entry name" value="HAD-like_sf"/>
</dbReference>
<dbReference type="InterPro" id="IPR023214">
    <property type="entry name" value="HAD_sf"/>
</dbReference>
<dbReference type="Proteomes" id="UP000252008">
    <property type="component" value="Unassembled WGS sequence"/>
</dbReference>
<dbReference type="Gene3D" id="1.20.120.1600">
    <property type="match status" value="1"/>
</dbReference>
<dbReference type="SUPFAM" id="SSF56784">
    <property type="entry name" value="HAD-like"/>
    <property type="match status" value="1"/>
</dbReference>
<dbReference type="InterPro" id="IPR006439">
    <property type="entry name" value="HAD-SF_hydro_IA"/>
</dbReference>